<evidence type="ECO:0000313" key="2">
    <source>
        <dbReference type="Proteomes" id="UP000191154"/>
    </source>
</evidence>
<protein>
    <submittedName>
        <fullName evidence="1">Uncharacterized protein</fullName>
    </submittedName>
</protein>
<comment type="caution">
    <text evidence="1">The sequence shown here is derived from an EMBL/GenBank/DDBJ whole genome shotgun (WGS) entry which is preliminary data.</text>
</comment>
<evidence type="ECO:0000313" key="1">
    <source>
        <dbReference type="EMBL" id="OOM15912.1"/>
    </source>
</evidence>
<proteinExistence type="predicted"/>
<sequence length="115" mass="13438">MNIVYFLNNIEAIGLQVVIKGVQIIRLSYNFPYYSEQYTCDGSHDWLIYTSHEATVTFAGEWLVKAIKNEFHIDEIDIISNNKYCSNCGKVTGHFKYVRNIVYQCPSCKNVFYFK</sequence>
<dbReference type="Proteomes" id="UP000191154">
    <property type="component" value="Unassembled WGS sequence"/>
</dbReference>
<gene>
    <name evidence="1" type="ORF">CLOSAC_01830</name>
</gene>
<dbReference type="AlphaFoldDB" id="A0A1S8NHT4"/>
<reference evidence="1 2" key="1">
    <citation type="submission" date="2016-05" db="EMBL/GenBank/DDBJ databases">
        <title>Microbial solvent formation.</title>
        <authorList>
            <person name="Poehlein A."/>
            <person name="Montoya Solano J.D."/>
            <person name="Flitsch S."/>
            <person name="Krabben P."/>
            <person name="Duerre P."/>
            <person name="Daniel R."/>
        </authorList>
    </citation>
    <scope>NUCLEOTIDE SEQUENCE [LARGE SCALE GENOMIC DNA]</scope>
    <source>
        <strain evidence="1 2">L1-8</strain>
    </source>
</reference>
<name>A0A1S8NHT4_CLOSA</name>
<accession>A0A1S8NHT4</accession>
<dbReference type="EMBL" id="LZYZ01000001">
    <property type="protein sequence ID" value="OOM15912.1"/>
    <property type="molecule type" value="Genomic_DNA"/>
</dbReference>
<organism evidence="1 2">
    <name type="scientific">Clostridium saccharobutylicum</name>
    <dbReference type="NCBI Taxonomy" id="169679"/>
    <lineage>
        <taxon>Bacteria</taxon>
        <taxon>Bacillati</taxon>
        <taxon>Bacillota</taxon>
        <taxon>Clostridia</taxon>
        <taxon>Eubacteriales</taxon>
        <taxon>Clostridiaceae</taxon>
        <taxon>Clostridium</taxon>
    </lineage>
</organism>